<dbReference type="AlphaFoldDB" id="A0A4Q9KXA5"/>
<dbReference type="Pfam" id="PF01522">
    <property type="entry name" value="Polysacc_deac_1"/>
    <property type="match status" value="1"/>
</dbReference>
<dbReference type="InterPro" id="IPR002509">
    <property type="entry name" value="NODB_dom"/>
</dbReference>
<proteinExistence type="predicted"/>
<sequence length="314" mass="35931">MLSLILSILLLINIIQAECVGQAIISYDEGPTDKIEKILEISENLNVPIVFHFCTDSLKKNLDVFKNIKDKNVEIGISITDDLYALDTDLIKEIIISRKKEFEELTGYTPILLRLPRSFHPSESKQIAEDLGFIVTDPLIDSEDVETPNYICLVKNEILQLDKNIENFSIVFRERIDTSVSELEIFIEMLKHKEFTLTKYSTLLNRNTDLIPIIKKNEEDIEEEEFKDEGSKKAKNNLEKSEKNKNGDDKVKTDESDDFDPVFPNPGTNVDSESNIEESDSLVQAMDSKNEKNSCYGMNYINGFLFLLISLLIF</sequence>
<keyword evidence="2" id="KW-0732">Signal</keyword>
<organism evidence="4 5">
    <name type="scientific">Hamiltosporidium tvaerminnensis</name>
    <dbReference type="NCBI Taxonomy" id="1176355"/>
    <lineage>
        <taxon>Eukaryota</taxon>
        <taxon>Fungi</taxon>
        <taxon>Fungi incertae sedis</taxon>
        <taxon>Microsporidia</taxon>
        <taxon>Dubosqiidae</taxon>
        <taxon>Hamiltosporidium</taxon>
    </lineage>
</organism>
<dbReference type="SUPFAM" id="SSF88713">
    <property type="entry name" value="Glycoside hydrolase/deacetylase"/>
    <property type="match status" value="1"/>
</dbReference>
<evidence type="ECO:0000313" key="4">
    <source>
        <dbReference type="EMBL" id="TBT99548.1"/>
    </source>
</evidence>
<dbReference type="GO" id="GO:0016810">
    <property type="term" value="F:hydrolase activity, acting on carbon-nitrogen (but not peptide) bonds"/>
    <property type="evidence" value="ECO:0007669"/>
    <property type="project" value="InterPro"/>
</dbReference>
<evidence type="ECO:0000313" key="5">
    <source>
        <dbReference type="Proteomes" id="UP000292362"/>
    </source>
</evidence>
<dbReference type="Proteomes" id="UP000292362">
    <property type="component" value="Unassembled WGS sequence"/>
</dbReference>
<feature type="chain" id="PRO_5020692314" description="NodB homology domain-containing protein" evidence="2">
    <location>
        <begin position="18"/>
        <end position="314"/>
    </location>
</feature>
<protein>
    <recommendedName>
        <fullName evidence="3">NodB homology domain-containing protein</fullName>
    </recommendedName>
</protein>
<accession>A0A4Q9KXA5</accession>
<dbReference type="EMBL" id="PITJ01001303">
    <property type="protein sequence ID" value="TBT99548.1"/>
    <property type="molecule type" value="Genomic_DNA"/>
</dbReference>
<dbReference type="Gene3D" id="3.20.20.370">
    <property type="entry name" value="Glycoside hydrolase/deacetylase"/>
    <property type="match status" value="1"/>
</dbReference>
<dbReference type="InterPro" id="IPR011330">
    <property type="entry name" value="Glyco_hydro/deAcase_b/a-brl"/>
</dbReference>
<reference evidence="4 5" key="1">
    <citation type="submission" date="2017-12" db="EMBL/GenBank/DDBJ databases">
        <authorList>
            <person name="Pombert J.-F."/>
            <person name="Haag K.L."/>
            <person name="Ebert D."/>
        </authorList>
    </citation>
    <scope>NUCLEOTIDE SEQUENCE [LARGE SCALE GENOMIC DNA]</scope>
    <source>
        <strain evidence="4">FI-OER-3-3</strain>
    </source>
</reference>
<feature type="region of interest" description="Disordered" evidence="1">
    <location>
        <begin position="222"/>
        <end position="281"/>
    </location>
</feature>
<comment type="caution">
    <text evidence="4">The sequence shown here is derived from an EMBL/GenBank/DDBJ whole genome shotgun (WGS) entry which is preliminary data.</text>
</comment>
<dbReference type="GO" id="GO:0005975">
    <property type="term" value="P:carbohydrate metabolic process"/>
    <property type="evidence" value="ECO:0007669"/>
    <property type="project" value="InterPro"/>
</dbReference>
<evidence type="ECO:0000259" key="3">
    <source>
        <dbReference type="Pfam" id="PF01522"/>
    </source>
</evidence>
<dbReference type="VEuPathDB" id="MicrosporidiaDB:CWI37_1303p0010"/>
<evidence type="ECO:0000256" key="2">
    <source>
        <dbReference type="SAM" id="SignalP"/>
    </source>
</evidence>
<gene>
    <name evidence="4" type="ORF">CWI37_1303p0010</name>
</gene>
<evidence type="ECO:0000256" key="1">
    <source>
        <dbReference type="SAM" id="MobiDB-lite"/>
    </source>
</evidence>
<name>A0A4Q9KXA5_9MICR</name>
<feature type="compositionally biased region" description="Basic and acidic residues" evidence="1">
    <location>
        <begin position="228"/>
        <end position="254"/>
    </location>
</feature>
<feature type="domain" description="NodB homology" evidence="3">
    <location>
        <begin position="24"/>
        <end position="133"/>
    </location>
</feature>
<feature type="signal peptide" evidence="2">
    <location>
        <begin position="1"/>
        <end position="17"/>
    </location>
</feature>